<dbReference type="Gene3D" id="1.10.10.60">
    <property type="entry name" value="Homeodomain-like"/>
    <property type="match status" value="3"/>
</dbReference>
<accession>A0AA86VY89</accession>
<comment type="function">
    <text evidence="1 11">Metallothioneins have a high content of cysteine residues that bind various heavy metals.</text>
</comment>
<keyword evidence="4 11" id="KW-0479">Metal-binding</keyword>
<dbReference type="InterPro" id="IPR001005">
    <property type="entry name" value="SANT/Myb"/>
</dbReference>
<keyword evidence="5" id="KW-0677">Repeat</keyword>
<dbReference type="GO" id="GO:0000981">
    <property type="term" value="F:DNA-binding transcription factor activity, RNA polymerase II-specific"/>
    <property type="evidence" value="ECO:0007669"/>
    <property type="project" value="TreeGrafter"/>
</dbReference>
<feature type="region of interest" description="Disordered" evidence="12">
    <location>
        <begin position="178"/>
        <end position="219"/>
    </location>
</feature>
<evidence type="ECO:0000256" key="4">
    <source>
        <dbReference type="ARBA" id="ARBA00022723"/>
    </source>
</evidence>
<keyword evidence="10" id="KW-0539">Nucleus</keyword>
<dbReference type="GO" id="GO:0005634">
    <property type="term" value="C:nucleus"/>
    <property type="evidence" value="ECO:0007669"/>
    <property type="project" value="UniProtKB-SubCell"/>
</dbReference>
<dbReference type="GO" id="GO:0000978">
    <property type="term" value="F:RNA polymerase II cis-regulatory region sequence-specific DNA binding"/>
    <property type="evidence" value="ECO:0007669"/>
    <property type="project" value="TreeGrafter"/>
</dbReference>
<proteinExistence type="inferred from homology"/>
<dbReference type="Pfam" id="PF01439">
    <property type="entry name" value="Metallothio_2"/>
    <property type="match status" value="1"/>
</dbReference>
<dbReference type="FunFam" id="1.10.10.60:FF:000016">
    <property type="entry name" value="Transcriptional activator Myb isoform A"/>
    <property type="match status" value="1"/>
</dbReference>
<evidence type="ECO:0000313" key="16">
    <source>
        <dbReference type="Proteomes" id="UP001189624"/>
    </source>
</evidence>
<dbReference type="FunFam" id="1.10.10.60:FF:000010">
    <property type="entry name" value="Transcriptional activator Myb isoform A"/>
    <property type="match status" value="1"/>
</dbReference>
<dbReference type="InterPro" id="IPR017930">
    <property type="entry name" value="Myb_dom"/>
</dbReference>
<evidence type="ECO:0000256" key="10">
    <source>
        <dbReference type="ARBA" id="ARBA00023242"/>
    </source>
</evidence>
<evidence type="ECO:0000256" key="5">
    <source>
        <dbReference type="ARBA" id="ARBA00022737"/>
    </source>
</evidence>
<feature type="compositionally biased region" description="Polar residues" evidence="12">
    <location>
        <begin position="192"/>
        <end position="215"/>
    </location>
</feature>
<evidence type="ECO:0000256" key="2">
    <source>
        <dbReference type="ARBA" id="ARBA00004123"/>
    </source>
</evidence>
<evidence type="ECO:0000313" key="15">
    <source>
        <dbReference type="EMBL" id="CAJ1949280.1"/>
    </source>
</evidence>
<organism evidence="15 16">
    <name type="scientific">Sphenostylis stenocarpa</name>
    <dbReference type="NCBI Taxonomy" id="92480"/>
    <lineage>
        <taxon>Eukaryota</taxon>
        <taxon>Viridiplantae</taxon>
        <taxon>Streptophyta</taxon>
        <taxon>Embryophyta</taxon>
        <taxon>Tracheophyta</taxon>
        <taxon>Spermatophyta</taxon>
        <taxon>Magnoliopsida</taxon>
        <taxon>eudicotyledons</taxon>
        <taxon>Gunneridae</taxon>
        <taxon>Pentapetalae</taxon>
        <taxon>rosids</taxon>
        <taxon>fabids</taxon>
        <taxon>Fabales</taxon>
        <taxon>Fabaceae</taxon>
        <taxon>Papilionoideae</taxon>
        <taxon>50 kb inversion clade</taxon>
        <taxon>NPAAA clade</taxon>
        <taxon>indigoferoid/millettioid clade</taxon>
        <taxon>Phaseoleae</taxon>
        <taxon>Sphenostylis</taxon>
    </lineage>
</organism>
<keyword evidence="6 11" id="KW-0480">Metal-thiolate cluster</keyword>
<dbReference type="CDD" id="cd00167">
    <property type="entry name" value="SANT"/>
    <property type="match status" value="3"/>
</dbReference>
<keyword evidence="8" id="KW-0238">DNA-binding</keyword>
<dbReference type="SUPFAM" id="SSF46689">
    <property type="entry name" value="Homeodomain-like"/>
    <property type="match status" value="2"/>
</dbReference>
<reference evidence="15" key="1">
    <citation type="submission" date="2023-10" db="EMBL/GenBank/DDBJ databases">
        <authorList>
            <person name="Domelevo Entfellner J.-B."/>
        </authorList>
    </citation>
    <scope>NUCLEOTIDE SEQUENCE</scope>
</reference>
<keyword evidence="9" id="KW-0804">Transcription</keyword>
<feature type="domain" description="Myb-like" evidence="13">
    <location>
        <begin position="223"/>
        <end position="269"/>
    </location>
</feature>
<dbReference type="PANTHER" id="PTHR45614">
    <property type="entry name" value="MYB PROTEIN-RELATED"/>
    <property type="match status" value="1"/>
</dbReference>
<evidence type="ECO:0000256" key="8">
    <source>
        <dbReference type="ARBA" id="ARBA00023125"/>
    </source>
</evidence>
<dbReference type="PANTHER" id="PTHR45614:SF194">
    <property type="entry name" value="TRANSCRIPTION FACTOR MYB3R-3-RELATED"/>
    <property type="match status" value="1"/>
</dbReference>
<evidence type="ECO:0000259" key="14">
    <source>
        <dbReference type="PROSITE" id="PS51294"/>
    </source>
</evidence>
<protein>
    <recommendedName>
        <fullName evidence="11">Metallothionein-like protein</fullName>
    </recommendedName>
</protein>
<feature type="domain" description="HTH myb-type" evidence="14">
    <location>
        <begin position="226"/>
        <end position="269"/>
    </location>
</feature>
<dbReference type="EMBL" id="OY731401">
    <property type="protein sequence ID" value="CAJ1949280.1"/>
    <property type="molecule type" value="Genomic_DNA"/>
</dbReference>
<feature type="domain" description="Myb-like" evidence="13">
    <location>
        <begin position="270"/>
        <end position="321"/>
    </location>
</feature>
<keyword evidence="16" id="KW-1185">Reference proteome</keyword>
<dbReference type="InterPro" id="IPR009057">
    <property type="entry name" value="Homeodomain-like_sf"/>
</dbReference>
<dbReference type="GO" id="GO:0046872">
    <property type="term" value="F:metal ion binding"/>
    <property type="evidence" value="ECO:0007669"/>
    <property type="project" value="UniProtKB-UniRule"/>
</dbReference>
<dbReference type="InterPro" id="IPR050560">
    <property type="entry name" value="MYB_TF"/>
</dbReference>
<dbReference type="PROSITE" id="PS50090">
    <property type="entry name" value="MYB_LIKE"/>
    <property type="match status" value="3"/>
</dbReference>
<evidence type="ECO:0000256" key="12">
    <source>
        <dbReference type="SAM" id="MobiDB-lite"/>
    </source>
</evidence>
<evidence type="ECO:0000256" key="9">
    <source>
        <dbReference type="ARBA" id="ARBA00023163"/>
    </source>
</evidence>
<dbReference type="Pfam" id="PF00249">
    <property type="entry name" value="Myb_DNA-binding"/>
    <property type="match status" value="1"/>
</dbReference>
<evidence type="ECO:0000259" key="13">
    <source>
        <dbReference type="PROSITE" id="PS50090"/>
    </source>
</evidence>
<keyword evidence="7" id="KW-0805">Transcription regulation</keyword>
<evidence type="ECO:0000256" key="3">
    <source>
        <dbReference type="ARBA" id="ARBA00005802"/>
    </source>
</evidence>
<dbReference type="InterPro" id="IPR000347">
    <property type="entry name" value="Metalthion_15p"/>
</dbReference>
<sequence>MTAIGSEPTWHFPVFVSKCVAAVTTVSPETAAAVAATLKDIFFVCKLHPSHANRSTRTFVLALEAVRPNNQAGETSVAAENSGCKCGSNCTCDPCNFSSVMACLKQIHLIRAICVEDYGCDCDCDAFFRKPLLSSVALRSFYLLPWLNSRHFSANGRVSLVFSIKDMTDDKAEQHALKNKQTYAASSSSASDGNGSAIITSSRKTGSALPSNRRTTGPVRRVKDGWTEKEDETLRNAVEVFNGKNWKKIAGFFQDKSEVQCLHRWQKVLNPDLVKGHWTKEEDDKIIEMVSVHGPTKWSLISKSLPGRIGKQCRERWCNHLNPDIKKDPWTLEEELALMKAHCMHGNKWAEIAKVLNGRTDNAIKNHWNGSLKKKRDFYLANGRLPPITKSSVEDAVKDTFEPSIINTNHDLSNKGLDVAIVSSSKAIDVTKLDNCVENLPKSSGTSREVGDSLNILAKEHVESDCVECNRLSDLRCTNLESANCGLDASPHYVNNGELMNRDRSTRNFYSKNEYFSPPMESSVGFVTPSHVNKIELYSESIESILRKAAKTFPTPSIIRKRRNEGELAATPRKLANAVSHSQQGRTSYVSGHENLKLSMSPVSYGSNIFYSKASNITPYRLRTRQTTIKSLEKELDSAFHMEKCVNGMKNSIKESCDEDSHPTAQKTDT</sequence>
<dbReference type="SMART" id="SM00717">
    <property type="entry name" value="SANT"/>
    <property type="match status" value="3"/>
</dbReference>
<feature type="domain" description="HTH myb-type" evidence="14">
    <location>
        <begin position="270"/>
        <end position="325"/>
    </location>
</feature>
<evidence type="ECO:0000256" key="1">
    <source>
        <dbReference type="ARBA" id="ARBA00002568"/>
    </source>
</evidence>
<dbReference type="Gramene" id="rna-AYBTSS11_LOCUS13644">
    <property type="protein sequence ID" value="CAJ1949280.1"/>
    <property type="gene ID" value="gene-AYBTSS11_LOCUS13644"/>
</dbReference>
<evidence type="ECO:0000256" key="7">
    <source>
        <dbReference type="ARBA" id="ARBA00023015"/>
    </source>
</evidence>
<dbReference type="PROSITE" id="PS51294">
    <property type="entry name" value="HTH_MYB"/>
    <property type="match status" value="3"/>
</dbReference>
<dbReference type="AlphaFoldDB" id="A0AA86VY89"/>
<evidence type="ECO:0000256" key="11">
    <source>
        <dbReference type="RuleBase" id="RU369052"/>
    </source>
</evidence>
<gene>
    <name evidence="15" type="ORF">AYBTSS11_LOCUS13644</name>
</gene>
<comment type="subcellular location">
    <subcellularLocation>
        <location evidence="2">Nucleus</location>
    </subcellularLocation>
</comment>
<name>A0AA86VY89_9FABA</name>
<evidence type="ECO:0000256" key="6">
    <source>
        <dbReference type="ARBA" id="ARBA00022851"/>
    </source>
</evidence>
<comment type="similarity">
    <text evidence="3 11">Belongs to the metallothionein superfamily. Type 15 family.</text>
</comment>
<feature type="domain" description="Myb-like" evidence="13">
    <location>
        <begin position="322"/>
        <end position="372"/>
    </location>
</feature>
<dbReference type="Proteomes" id="UP001189624">
    <property type="component" value="Chromosome 4"/>
</dbReference>
<feature type="domain" description="HTH myb-type" evidence="14">
    <location>
        <begin position="326"/>
        <end position="376"/>
    </location>
</feature>
<dbReference type="Pfam" id="PF13921">
    <property type="entry name" value="Myb_DNA-bind_6"/>
    <property type="match status" value="1"/>
</dbReference>